<dbReference type="OrthoDB" id="6629614at2759"/>
<feature type="chain" id="PRO_5033989905" evidence="1">
    <location>
        <begin position="25"/>
        <end position="159"/>
    </location>
</feature>
<feature type="signal peptide" evidence="1">
    <location>
        <begin position="1"/>
        <end position="24"/>
    </location>
</feature>
<evidence type="ECO:0000313" key="3">
    <source>
        <dbReference type="Proteomes" id="UP000694846"/>
    </source>
</evidence>
<evidence type="ECO:0000256" key="1">
    <source>
        <dbReference type="SAM" id="SignalP"/>
    </source>
</evidence>
<dbReference type="Pfam" id="PF00078">
    <property type="entry name" value="RVT_1"/>
    <property type="match status" value="1"/>
</dbReference>
<feature type="domain" description="Reverse transcriptase" evidence="2">
    <location>
        <begin position="22"/>
        <end position="159"/>
    </location>
</feature>
<dbReference type="GeneID" id="112692892"/>
<sequence length="159" mass="18345">MDTLFILIRWTIFVTLLHEKLSSAYRPLYMIDSSKLFENPITRRLREHLKRAGVQANNQYGFKSGKSTVDAMSRLLTIVRNANGRGHARNEFVGMLTLNIKNTFNSVPWETILQRLERIEAPNYLRIILSQYMSNRRITFTKEVGSTCGIYMNCGVPQG</sequence>
<proteinExistence type="predicted"/>
<dbReference type="RefSeq" id="XP_025423497.1">
    <property type="nucleotide sequence ID" value="XM_025567712.1"/>
</dbReference>
<evidence type="ECO:0000259" key="2">
    <source>
        <dbReference type="Pfam" id="PF00078"/>
    </source>
</evidence>
<evidence type="ECO:0000313" key="4">
    <source>
        <dbReference type="RefSeq" id="XP_025423497.1"/>
    </source>
</evidence>
<protein>
    <submittedName>
        <fullName evidence="4">Uncharacterized protein LOC112692892</fullName>
    </submittedName>
</protein>
<keyword evidence="1" id="KW-0732">Signal</keyword>
<dbReference type="Proteomes" id="UP000694846">
    <property type="component" value="Unplaced"/>
</dbReference>
<dbReference type="InterPro" id="IPR000477">
    <property type="entry name" value="RT_dom"/>
</dbReference>
<dbReference type="AlphaFoldDB" id="A0A8B8GM70"/>
<gene>
    <name evidence="4" type="primary">LOC112692892</name>
</gene>
<dbReference type="PANTHER" id="PTHR19446">
    <property type="entry name" value="REVERSE TRANSCRIPTASES"/>
    <property type="match status" value="1"/>
</dbReference>
<reference evidence="4" key="1">
    <citation type="submission" date="2025-08" db="UniProtKB">
        <authorList>
            <consortium name="RefSeq"/>
        </authorList>
    </citation>
    <scope>IDENTIFICATION</scope>
    <source>
        <tissue evidence="4">Whole body</tissue>
    </source>
</reference>
<keyword evidence="3" id="KW-1185">Reference proteome</keyword>
<accession>A0A8B8GM70</accession>
<name>A0A8B8GM70_9HEMI</name>
<organism evidence="3 4">
    <name type="scientific">Sipha flava</name>
    <name type="common">yellow sugarcane aphid</name>
    <dbReference type="NCBI Taxonomy" id="143950"/>
    <lineage>
        <taxon>Eukaryota</taxon>
        <taxon>Metazoa</taxon>
        <taxon>Ecdysozoa</taxon>
        <taxon>Arthropoda</taxon>
        <taxon>Hexapoda</taxon>
        <taxon>Insecta</taxon>
        <taxon>Pterygota</taxon>
        <taxon>Neoptera</taxon>
        <taxon>Paraneoptera</taxon>
        <taxon>Hemiptera</taxon>
        <taxon>Sternorrhyncha</taxon>
        <taxon>Aphidomorpha</taxon>
        <taxon>Aphidoidea</taxon>
        <taxon>Aphididae</taxon>
        <taxon>Sipha</taxon>
    </lineage>
</organism>